<accession>A0A6P7TDL6</accession>
<evidence type="ECO:0000256" key="1">
    <source>
        <dbReference type="ARBA" id="ARBA00022737"/>
    </source>
</evidence>
<dbReference type="InterPro" id="IPR052201">
    <property type="entry name" value="LRR-containing_regulator"/>
</dbReference>
<keyword evidence="1" id="KW-0677">Repeat</keyword>
<dbReference type="Proteomes" id="UP000515154">
    <property type="component" value="Linkage group LG19"/>
</dbReference>
<dbReference type="Gene3D" id="3.80.10.10">
    <property type="entry name" value="Ribonuclease Inhibitor"/>
    <property type="match status" value="3"/>
</dbReference>
<dbReference type="Pfam" id="PF13516">
    <property type="entry name" value="LRR_6"/>
    <property type="match status" value="6"/>
</dbReference>
<dbReference type="KEGG" id="osn:115222360"/>
<dbReference type="InterPro" id="IPR032675">
    <property type="entry name" value="LRR_dom_sf"/>
</dbReference>
<evidence type="ECO:0000313" key="2">
    <source>
        <dbReference type="Proteomes" id="UP000515154"/>
    </source>
</evidence>
<proteinExistence type="predicted"/>
<keyword evidence="2" id="KW-1185">Reference proteome</keyword>
<sequence>MSGIKLNAAQIAAKKLGVVRRETSFTMDESDHLLEKCRKAYRECFEKEPHPLIVQAIKHQSNQCLNVAGNVTTFSGEHLGDKDMLVMYKILKDQYLFVSVNLSYNNITDEGSHSVAQLIKSSSSLICLNLMCNDIGPKGGELIAAALQTNSTLESLNMNGNKIGRNGVLMFARALQFNIGLKELNVGHTDMNIDSMIAMATVLCFSNCTLLRINLNRPLLKNMEEEIISGHISHLLKMNPVLIELHLQQLGMEDYGATIISESLRNNTILTHLDLSCNRIGEDGMNMLADAMAVSGTTELLNIGYNRIGNTGAVYLADLLKVNTSLKTLIIVSNNIGVNGIITIIEVLINVNKSLTSLFIWGNDVQPSAGEAVHRLLEEKRLSEDCIDVKPYNIEGIYHLGRQFLFRQKQQ</sequence>
<gene>
    <name evidence="3" type="primary">LOC115222360</name>
</gene>
<name>A0A6P7TDL6_9MOLL</name>
<dbReference type="SMART" id="SM00368">
    <property type="entry name" value="LRR_RI"/>
    <property type="match status" value="9"/>
</dbReference>
<dbReference type="AlphaFoldDB" id="A0A6P7TDL6"/>
<dbReference type="RefSeq" id="XP_029648415.1">
    <property type="nucleotide sequence ID" value="XM_029792555.2"/>
</dbReference>
<dbReference type="PANTHER" id="PTHR24111:SF0">
    <property type="entry name" value="LEUCINE-RICH REPEAT-CONTAINING PROTEIN"/>
    <property type="match status" value="1"/>
</dbReference>
<evidence type="ECO:0000313" key="3">
    <source>
        <dbReference type="RefSeq" id="XP_029648415.1"/>
    </source>
</evidence>
<dbReference type="PANTHER" id="PTHR24111">
    <property type="entry name" value="LEUCINE-RICH REPEAT-CONTAINING PROTEIN 34"/>
    <property type="match status" value="1"/>
</dbReference>
<dbReference type="InterPro" id="IPR001611">
    <property type="entry name" value="Leu-rich_rpt"/>
</dbReference>
<protein>
    <submittedName>
        <fullName evidence="3">Leucine-rich repeat-containing protein 34-like isoform X1</fullName>
    </submittedName>
</protein>
<dbReference type="SUPFAM" id="SSF52047">
    <property type="entry name" value="RNI-like"/>
    <property type="match status" value="1"/>
</dbReference>
<reference evidence="3" key="1">
    <citation type="submission" date="2025-08" db="UniProtKB">
        <authorList>
            <consortium name="RefSeq"/>
        </authorList>
    </citation>
    <scope>IDENTIFICATION</scope>
</reference>
<organism evidence="2 3">
    <name type="scientific">Octopus sinensis</name>
    <name type="common">East Asian common octopus</name>
    <dbReference type="NCBI Taxonomy" id="2607531"/>
    <lineage>
        <taxon>Eukaryota</taxon>
        <taxon>Metazoa</taxon>
        <taxon>Spiralia</taxon>
        <taxon>Lophotrochozoa</taxon>
        <taxon>Mollusca</taxon>
        <taxon>Cephalopoda</taxon>
        <taxon>Coleoidea</taxon>
        <taxon>Octopodiformes</taxon>
        <taxon>Octopoda</taxon>
        <taxon>Incirrata</taxon>
        <taxon>Octopodidae</taxon>
        <taxon>Octopus</taxon>
    </lineage>
</organism>